<accession>A0A1S8DGU5</accession>
<organism evidence="5 6">
    <name type="scientific">Halopseudomonas pachastrellae</name>
    <dbReference type="NCBI Taxonomy" id="254161"/>
    <lineage>
        <taxon>Bacteria</taxon>
        <taxon>Pseudomonadati</taxon>
        <taxon>Pseudomonadota</taxon>
        <taxon>Gammaproteobacteria</taxon>
        <taxon>Pseudomonadales</taxon>
        <taxon>Pseudomonadaceae</taxon>
        <taxon>Halopseudomonas</taxon>
    </lineage>
</organism>
<protein>
    <submittedName>
        <fullName evidence="5">AraC family transcriptional regulator</fullName>
    </submittedName>
</protein>
<evidence type="ECO:0000313" key="5">
    <source>
        <dbReference type="EMBL" id="ONM44191.1"/>
    </source>
</evidence>
<evidence type="ECO:0000313" key="6">
    <source>
        <dbReference type="Proteomes" id="UP000242847"/>
    </source>
</evidence>
<dbReference type="PANTHER" id="PTHR47894">
    <property type="entry name" value="HTH-TYPE TRANSCRIPTIONAL REGULATOR GADX"/>
    <property type="match status" value="1"/>
</dbReference>
<evidence type="ECO:0000256" key="2">
    <source>
        <dbReference type="ARBA" id="ARBA00023125"/>
    </source>
</evidence>
<keyword evidence="6" id="KW-1185">Reference proteome</keyword>
<keyword evidence="1" id="KW-0805">Transcription regulation</keyword>
<evidence type="ECO:0000256" key="1">
    <source>
        <dbReference type="ARBA" id="ARBA00023015"/>
    </source>
</evidence>
<dbReference type="InterPro" id="IPR018060">
    <property type="entry name" value="HTH_AraC"/>
</dbReference>
<dbReference type="GO" id="GO:0003700">
    <property type="term" value="F:DNA-binding transcription factor activity"/>
    <property type="evidence" value="ECO:0007669"/>
    <property type="project" value="InterPro"/>
</dbReference>
<dbReference type="SMART" id="SM00342">
    <property type="entry name" value="HTH_ARAC"/>
    <property type="match status" value="1"/>
</dbReference>
<dbReference type="STRING" id="254161.SAMN05216256_106153"/>
<dbReference type="GO" id="GO:0005829">
    <property type="term" value="C:cytosol"/>
    <property type="evidence" value="ECO:0007669"/>
    <property type="project" value="TreeGrafter"/>
</dbReference>
<gene>
    <name evidence="5" type="ORF">BXT89_08905</name>
</gene>
<comment type="caution">
    <text evidence="5">The sequence shown here is derived from an EMBL/GenBank/DDBJ whole genome shotgun (WGS) entry which is preliminary data.</text>
</comment>
<feature type="domain" description="HTH araC/xylS-type" evidence="4">
    <location>
        <begin position="229"/>
        <end position="327"/>
    </location>
</feature>
<dbReference type="InterPro" id="IPR009057">
    <property type="entry name" value="Homeodomain-like_sf"/>
</dbReference>
<dbReference type="SUPFAM" id="SSF46689">
    <property type="entry name" value="Homeodomain-like"/>
    <property type="match status" value="1"/>
</dbReference>
<reference evidence="5 6" key="1">
    <citation type="submission" date="2017-01" db="EMBL/GenBank/DDBJ databases">
        <title>Draft genome sequence of Pseudomonas pachastrellae type strain CCUG 46540T from a deep sea.</title>
        <authorList>
            <person name="Gomila M."/>
            <person name="Mulet M."/>
            <person name="Lalucat J."/>
            <person name="Garcia-Valdes E."/>
        </authorList>
    </citation>
    <scope>NUCLEOTIDE SEQUENCE [LARGE SCALE GENOMIC DNA]</scope>
    <source>
        <strain evidence="5 6">CCUG 46540</strain>
    </source>
</reference>
<dbReference type="Pfam" id="PF12625">
    <property type="entry name" value="Arabinose_bd"/>
    <property type="match status" value="1"/>
</dbReference>
<evidence type="ECO:0000256" key="3">
    <source>
        <dbReference type="ARBA" id="ARBA00023163"/>
    </source>
</evidence>
<dbReference type="InterPro" id="IPR032687">
    <property type="entry name" value="AraC-type_N"/>
</dbReference>
<keyword evidence="3" id="KW-0804">Transcription</keyword>
<dbReference type="EMBL" id="MUBC01000016">
    <property type="protein sequence ID" value="ONM44191.1"/>
    <property type="molecule type" value="Genomic_DNA"/>
</dbReference>
<dbReference type="Gene3D" id="1.10.10.60">
    <property type="entry name" value="Homeodomain-like"/>
    <property type="match status" value="1"/>
</dbReference>
<dbReference type="OrthoDB" id="6506763at2"/>
<dbReference type="Pfam" id="PF12833">
    <property type="entry name" value="HTH_18"/>
    <property type="match status" value="1"/>
</dbReference>
<dbReference type="PANTHER" id="PTHR47894:SF4">
    <property type="entry name" value="HTH-TYPE TRANSCRIPTIONAL REGULATOR GADX"/>
    <property type="match status" value="1"/>
</dbReference>
<dbReference type="Proteomes" id="UP000242847">
    <property type="component" value="Unassembled WGS sequence"/>
</dbReference>
<name>A0A1S8DGU5_9GAMM</name>
<dbReference type="PROSITE" id="PS01124">
    <property type="entry name" value="HTH_ARAC_FAMILY_2"/>
    <property type="match status" value="1"/>
</dbReference>
<dbReference type="GO" id="GO:0000976">
    <property type="term" value="F:transcription cis-regulatory region binding"/>
    <property type="evidence" value="ECO:0007669"/>
    <property type="project" value="TreeGrafter"/>
</dbReference>
<keyword evidence="2" id="KW-0238">DNA-binding</keyword>
<dbReference type="AlphaFoldDB" id="A0A1S8DGU5"/>
<proteinExistence type="predicted"/>
<evidence type="ECO:0000259" key="4">
    <source>
        <dbReference type="PROSITE" id="PS01124"/>
    </source>
</evidence>
<sequence>MAVPVRVTGAWTQLLSDWLDVHQLAAPDLRLRLDSRRPDEPVPMQLWQQMLADAVQLVPHEAAPALQIGACAQPRHAGLLGYLSLTSATLAEALQAYQRYEHLLYGEQLVSVSLEDGILAMRWPASASTGALADSVAIAALWRMLRRLLPQARLHQVCFAFAADACQQQAAEAHFGCPVRYADNCTAVMLPATLLALPLAHTDLAMRALLEQQARALALALPTADALDRALQQALVRRLPEGEVSLARVAADLHLSVRSLQRRLQQRGLSWRLLLERTRQHLAQAYLADSALQLGEIALLLGYSEQSAFNRAWRQWTGTTPLQWRRRHAGLAALGIE</sequence>
<dbReference type="RefSeq" id="WP_083726828.1">
    <property type="nucleotide sequence ID" value="NZ_FOUD01000006.1"/>
</dbReference>